<keyword evidence="1" id="KW-0328">Glycosyltransferase</keyword>
<keyword evidence="1" id="KW-0808">Transferase</keyword>
<sequence length="303" mass="34416">MIDVCFIKTGKAFIPEADAYSKFLNCRGLSTSVVESELEASELKARLYYRFGGVLRGCIVKGTPEVHEYHTASVGRFAFLKNISKSILASKPKYYSFLNAFVEGEYYFSRQIPRFYRDMGASDAVLSLRSINCEKEFDVCYFGAISQRKNVVPAISDLARQGFSIVVAGRTNSDDELLLSQMKGVTFLGMLDRDQVLHYLSKSKAGLNIMPDEYPLTRQTSTKVIEYLVAGLPVISNQYEWINEHSRRYGYDFATISSLDKRTFQSLINNPNAIISLEKAKKFTWEEILLEIDFLGIINRLIK</sequence>
<name>A0AAU8BK65_9VIBR</name>
<organism evidence="1">
    <name type="scientific">Vibrio chaetopteri</name>
    <dbReference type="NCBI Taxonomy" id="3016528"/>
    <lineage>
        <taxon>Bacteria</taxon>
        <taxon>Pseudomonadati</taxon>
        <taxon>Pseudomonadota</taxon>
        <taxon>Gammaproteobacteria</taxon>
        <taxon>Vibrionales</taxon>
        <taxon>Vibrionaceae</taxon>
        <taxon>Vibrio</taxon>
    </lineage>
</organism>
<reference evidence="1" key="1">
    <citation type="submission" date="2023-01" db="EMBL/GenBank/DDBJ databases">
        <title>Vibrio sp. CB1-14 genome sequencing.</title>
        <authorList>
            <person name="Otstavnykh N."/>
            <person name="Isaeva M."/>
            <person name="Meleshko D."/>
        </authorList>
    </citation>
    <scope>NUCLEOTIDE SEQUENCE</scope>
    <source>
        <strain evidence="1">CB1-14</strain>
    </source>
</reference>
<evidence type="ECO:0000313" key="1">
    <source>
        <dbReference type="EMBL" id="XCD16403.1"/>
    </source>
</evidence>
<dbReference type="AlphaFoldDB" id="A0AAU8BK65"/>
<dbReference type="EC" id="2.4.-.-" evidence="1"/>
<protein>
    <submittedName>
        <fullName evidence="1">Glycosyltransferase</fullName>
        <ecNumber evidence="1">2.4.-.-</ecNumber>
    </submittedName>
</protein>
<dbReference type="KEGG" id="vck:PG915_02145"/>
<accession>A0AAU8BK65</accession>
<dbReference type="RefSeq" id="WP_353497686.1">
    <property type="nucleotide sequence ID" value="NZ_CP115920.1"/>
</dbReference>
<dbReference type="SUPFAM" id="SSF53756">
    <property type="entry name" value="UDP-Glycosyltransferase/glycogen phosphorylase"/>
    <property type="match status" value="1"/>
</dbReference>
<proteinExistence type="predicted"/>
<dbReference type="Gene3D" id="3.40.50.2000">
    <property type="entry name" value="Glycogen Phosphorylase B"/>
    <property type="match status" value="1"/>
</dbReference>
<dbReference type="GO" id="GO:0016757">
    <property type="term" value="F:glycosyltransferase activity"/>
    <property type="evidence" value="ECO:0007669"/>
    <property type="project" value="UniProtKB-KW"/>
</dbReference>
<gene>
    <name evidence="1" type="ORF">PG915_02145</name>
</gene>
<dbReference type="EMBL" id="CP115920">
    <property type="protein sequence ID" value="XCD16403.1"/>
    <property type="molecule type" value="Genomic_DNA"/>
</dbReference>